<proteinExistence type="predicted"/>
<accession>A0ACC1YFF9</accession>
<sequence length="759" mass="82015">MNRYNNNNQDAYQYDRRRSPSEFRVDVGEGGGGHRPFDSPPRHAQGIGGGFMPMSGGGSVGGGAGGGFRPMGGGFGPGSNYPVQPPPPVSQILGQKRGFFSRGGESPDSFDGGSFAKLFVGSVPKTAREEDIRPLFEEHGRVIEVALIKDKRTGQPQGCCFIKYATSEEADRAIRALHNQHTLPGGAGPIQVRYADGERERLGAVEYKLFVGSLNKQATEKEVEEIFSPYGQVEDVYLMRDELKQSRGCGFVKYSHRDIALAAINALNGIYTMRGCDQPLTVRFADPKRPRPGDSRSSPAFGGPGFGPRLQPPGPRPPPNVGESMGDQIPPNAWHPMSPQNMGPPSNPVIRGFGNQLPPRSGDLGMPLNVGGPADGPLPGHAVPSSTSSALRQNFNPPQSKVPSLSQQISPLQKPLQSPQHMPPLQLHPQAPSAYSQTQTSVVGQLQIPGQTPFSQAVPSQHLSGLSGQLSASQPQVQQIASSSTALPTPQYINLQSSSLPAGINQQQPYTSIPQQMHQPFQQSPSQLAQMLSQQTQTLQATFQSSRQTVSQLQQQLQLMQPSNQNLALQQGCQAMKQQSQWPGTASQTVASIPAPTLATDVPVCTSAAPAAPVSSKTVAPAKCNWTEHTSPDGYKYYYNSVTGESKWEKPEELALFEQQQQQQKPPVQQPQAQLHPQVLPAQQVPQTQQVQLQTQQLQLQQSFPSSYQPSGVRGQHNAQELGYTQLPVAAGSVNDPTRFQQGLQLAHDRMWKNKPSGI</sequence>
<evidence type="ECO:0000313" key="2">
    <source>
        <dbReference type="Proteomes" id="UP001164539"/>
    </source>
</evidence>
<organism evidence="1 2">
    <name type="scientific">Melia azedarach</name>
    <name type="common">Chinaberry tree</name>
    <dbReference type="NCBI Taxonomy" id="155640"/>
    <lineage>
        <taxon>Eukaryota</taxon>
        <taxon>Viridiplantae</taxon>
        <taxon>Streptophyta</taxon>
        <taxon>Embryophyta</taxon>
        <taxon>Tracheophyta</taxon>
        <taxon>Spermatophyta</taxon>
        <taxon>Magnoliopsida</taxon>
        <taxon>eudicotyledons</taxon>
        <taxon>Gunneridae</taxon>
        <taxon>Pentapetalae</taxon>
        <taxon>rosids</taxon>
        <taxon>malvids</taxon>
        <taxon>Sapindales</taxon>
        <taxon>Meliaceae</taxon>
        <taxon>Melia</taxon>
    </lineage>
</organism>
<evidence type="ECO:0000313" key="1">
    <source>
        <dbReference type="EMBL" id="KAJ4721982.1"/>
    </source>
</evidence>
<comment type="caution">
    <text evidence="1">The sequence shown here is derived from an EMBL/GenBank/DDBJ whole genome shotgun (WGS) entry which is preliminary data.</text>
</comment>
<dbReference type="EMBL" id="CM051396">
    <property type="protein sequence ID" value="KAJ4721982.1"/>
    <property type="molecule type" value="Genomic_DNA"/>
</dbReference>
<protein>
    <submittedName>
        <fullName evidence="1">Flowering time control protein FCA-like</fullName>
    </submittedName>
</protein>
<reference evidence="1 2" key="1">
    <citation type="journal article" date="2023" name="Science">
        <title>Complex scaffold remodeling in plant triterpene biosynthesis.</title>
        <authorList>
            <person name="De La Pena R."/>
            <person name="Hodgson H."/>
            <person name="Liu J.C."/>
            <person name="Stephenson M.J."/>
            <person name="Martin A.C."/>
            <person name="Owen C."/>
            <person name="Harkess A."/>
            <person name="Leebens-Mack J."/>
            <person name="Jimenez L.E."/>
            <person name="Osbourn A."/>
            <person name="Sattely E.S."/>
        </authorList>
    </citation>
    <scope>NUCLEOTIDE SEQUENCE [LARGE SCALE GENOMIC DNA]</scope>
    <source>
        <strain evidence="2">cv. JPN11</strain>
        <tissue evidence="1">Leaf</tissue>
    </source>
</reference>
<name>A0ACC1YFF9_MELAZ</name>
<dbReference type="Proteomes" id="UP001164539">
    <property type="component" value="Chromosome 3"/>
</dbReference>
<gene>
    <name evidence="1" type="ORF">OWV82_005559</name>
</gene>
<keyword evidence="2" id="KW-1185">Reference proteome</keyword>